<dbReference type="EMBL" id="JBHTAX010000001">
    <property type="protein sequence ID" value="MFC7189569.1"/>
    <property type="molecule type" value="Genomic_DNA"/>
</dbReference>
<dbReference type="GeneID" id="76199132"/>
<keyword evidence="4" id="KW-1185">Reference proteome</keyword>
<sequence>MKVTKRTSIAEARRTARLTKYEIHDVLRNKRRTWVLEQLQQSQKPISLRELSEQVAALETGETPPPRNIRESVYNSLHQTHLPKLDDLGIVEYQTDRKVVTQADGFRQVTLYMEVVSADDVTWATYYLTIGVVALVVTTLSSVELPVFAELSVTLWAMLFFVLFVLSALYQRVTHKSVHLDLFHSLK</sequence>
<keyword evidence="1" id="KW-0812">Transmembrane</keyword>
<accession>A0ABD5YJL6</accession>
<proteinExistence type="predicted"/>
<dbReference type="RefSeq" id="WP_248905672.1">
    <property type="nucleotide sequence ID" value="NZ_CP109979.1"/>
</dbReference>
<organism evidence="3 4">
    <name type="scientific">Halocatena marina</name>
    <dbReference type="NCBI Taxonomy" id="2934937"/>
    <lineage>
        <taxon>Archaea</taxon>
        <taxon>Methanobacteriati</taxon>
        <taxon>Methanobacteriota</taxon>
        <taxon>Stenosarchaea group</taxon>
        <taxon>Halobacteria</taxon>
        <taxon>Halobacteriales</taxon>
        <taxon>Natronomonadaceae</taxon>
        <taxon>Halocatena</taxon>
    </lineage>
</organism>
<dbReference type="AlphaFoldDB" id="A0ABD5YJL6"/>
<name>A0ABD5YJL6_9EURY</name>
<comment type="caution">
    <text evidence="3">The sequence shown here is derived from an EMBL/GenBank/DDBJ whole genome shotgun (WGS) entry which is preliminary data.</text>
</comment>
<dbReference type="Proteomes" id="UP001596417">
    <property type="component" value="Unassembled WGS sequence"/>
</dbReference>
<feature type="domain" description="DUF7344" evidence="2">
    <location>
        <begin position="24"/>
        <end position="101"/>
    </location>
</feature>
<evidence type="ECO:0000313" key="3">
    <source>
        <dbReference type="EMBL" id="MFC7189569.1"/>
    </source>
</evidence>
<feature type="transmembrane region" description="Helical" evidence="1">
    <location>
        <begin position="153"/>
        <end position="170"/>
    </location>
</feature>
<evidence type="ECO:0000313" key="4">
    <source>
        <dbReference type="Proteomes" id="UP001596417"/>
    </source>
</evidence>
<keyword evidence="1" id="KW-1133">Transmembrane helix</keyword>
<evidence type="ECO:0000259" key="2">
    <source>
        <dbReference type="Pfam" id="PF24035"/>
    </source>
</evidence>
<dbReference type="Pfam" id="PF24035">
    <property type="entry name" value="DUF7344"/>
    <property type="match status" value="1"/>
</dbReference>
<evidence type="ECO:0000256" key="1">
    <source>
        <dbReference type="SAM" id="Phobius"/>
    </source>
</evidence>
<dbReference type="InterPro" id="IPR055768">
    <property type="entry name" value="DUF7344"/>
</dbReference>
<gene>
    <name evidence="3" type="ORF">ACFQL7_06680</name>
</gene>
<protein>
    <recommendedName>
        <fullName evidence="2">DUF7344 domain-containing protein</fullName>
    </recommendedName>
</protein>
<reference evidence="3 4" key="1">
    <citation type="journal article" date="2019" name="Int. J. Syst. Evol. Microbiol.">
        <title>The Global Catalogue of Microorganisms (GCM) 10K type strain sequencing project: providing services to taxonomists for standard genome sequencing and annotation.</title>
        <authorList>
            <consortium name="The Broad Institute Genomics Platform"/>
            <consortium name="The Broad Institute Genome Sequencing Center for Infectious Disease"/>
            <person name="Wu L."/>
            <person name="Ma J."/>
        </authorList>
    </citation>
    <scope>NUCLEOTIDE SEQUENCE [LARGE SCALE GENOMIC DNA]</scope>
    <source>
        <strain evidence="3 4">RDMS1</strain>
    </source>
</reference>
<feature type="transmembrane region" description="Helical" evidence="1">
    <location>
        <begin position="121"/>
        <end position="141"/>
    </location>
</feature>
<keyword evidence="1" id="KW-0472">Membrane</keyword>